<proteinExistence type="predicted"/>
<keyword evidence="3" id="KW-0808">Transferase</keyword>
<dbReference type="Gene3D" id="3.90.550.10">
    <property type="entry name" value="Spore Coat Polysaccharide Biosynthesis Protein SpsA, Chain A"/>
    <property type="match status" value="1"/>
</dbReference>
<sequence>MTTTGILLAAAGFGRRYRAAGGQGNKLAQRLEGGMTLFQQSLTHAMQSGLPVQVITRPEYSFIQQTCQQLKVPCVQVASQSLGETLAAGVRLRDDWHGWIVLLADMPRVSPEIILRVAQALQQYHSARPFWRGQPGHPVGFAHSTRDALLQLSQEQGARRVLQQFPPYPVPCDDAGVIVDIDLPLTANGAS</sequence>
<dbReference type="InterPro" id="IPR025877">
    <property type="entry name" value="MobA-like_NTP_Trfase"/>
</dbReference>
<evidence type="ECO:0000313" key="4">
    <source>
        <dbReference type="Proteomes" id="UP001611251"/>
    </source>
</evidence>
<dbReference type="RefSeq" id="WP_397216258.1">
    <property type="nucleotide sequence ID" value="NZ_JBGFSN010000005.1"/>
</dbReference>
<dbReference type="PANTHER" id="PTHR43777:SF1">
    <property type="entry name" value="MOLYBDENUM COFACTOR CYTIDYLYLTRANSFERASE"/>
    <property type="match status" value="1"/>
</dbReference>
<dbReference type="Proteomes" id="UP001611251">
    <property type="component" value="Unassembled WGS sequence"/>
</dbReference>
<dbReference type="SUPFAM" id="SSF53448">
    <property type="entry name" value="Nucleotide-diphospho-sugar transferases"/>
    <property type="match status" value="1"/>
</dbReference>
<dbReference type="GO" id="GO:0016740">
    <property type="term" value="F:transferase activity"/>
    <property type="evidence" value="ECO:0007669"/>
    <property type="project" value="UniProtKB-KW"/>
</dbReference>
<dbReference type="PANTHER" id="PTHR43777">
    <property type="entry name" value="MOLYBDENUM COFACTOR CYTIDYLYLTRANSFERASE"/>
    <property type="match status" value="1"/>
</dbReference>
<dbReference type="Pfam" id="PF12804">
    <property type="entry name" value="NTP_transf_3"/>
    <property type="match status" value="1"/>
</dbReference>
<evidence type="ECO:0000259" key="2">
    <source>
        <dbReference type="Pfam" id="PF12804"/>
    </source>
</evidence>
<evidence type="ECO:0000256" key="1">
    <source>
        <dbReference type="ARBA" id="ARBA00022842"/>
    </source>
</evidence>
<gene>
    <name evidence="3" type="ORF">ABU178_14860</name>
</gene>
<evidence type="ECO:0000313" key="3">
    <source>
        <dbReference type="EMBL" id="MFH8135444.1"/>
    </source>
</evidence>
<keyword evidence="4" id="KW-1185">Reference proteome</keyword>
<accession>A0ABW7PZL9</accession>
<feature type="domain" description="MobA-like NTP transferase" evidence="2">
    <location>
        <begin position="9"/>
        <end position="164"/>
    </location>
</feature>
<dbReference type="CDD" id="cd04182">
    <property type="entry name" value="GT_2_like_f"/>
    <property type="match status" value="1"/>
</dbReference>
<reference evidence="3 4" key="1">
    <citation type="submission" date="2024-08" db="EMBL/GenBank/DDBJ databases">
        <title>Pantoea ronii - a newly identified human opportunistic pathogen.</title>
        <authorList>
            <person name="Keidar-Friedman D."/>
            <person name="Sorek N."/>
            <person name="Leshin-Carmel D."/>
            <person name="Tsur A."/>
            <person name="Amsalem M."/>
            <person name="Tolkach D."/>
            <person name="Brosh-Nissimov T."/>
        </authorList>
    </citation>
    <scope>NUCLEOTIDE SEQUENCE [LARGE SCALE GENOMIC DNA]</scope>
    <source>
        <strain evidence="3 4">AA23256</strain>
    </source>
</reference>
<keyword evidence="1" id="KW-0460">Magnesium</keyword>
<comment type="caution">
    <text evidence="3">The sequence shown here is derived from an EMBL/GenBank/DDBJ whole genome shotgun (WGS) entry which is preliminary data.</text>
</comment>
<dbReference type="InterPro" id="IPR029044">
    <property type="entry name" value="Nucleotide-diphossugar_trans"/>
</dbReference>
<organism evidence="3 4">
    <name type="scientific">Pantoea osteomyelitidis</name>
    <dbReference type="NCBI Taxonomy" id="3230026"/>
    <lineage>
        <taxon>Bacteria</taxon>
        <taxon>Pseudomonadati</taxon>
        <taxon>Pseudomonadota</taxon>
        <taxon>Gammaproteobacteria</taxon>
        <taxon>Enterobacterales</taxon>
        <taxon>Erwiniaceae</taxon>
        <taxon>Pantoea</taxon>
    </lineage>
</organism>
<protein>
    <submittedName>
        <fullName evidence="3">NTP transferase domain-containing protein</fullName>
    </submittedName>
</protein>
<name>A0ABW7PZL9_9GAMM</name>
<dbReference type="EMBL" id="JBGFSN010000005">
    <property type="protein sequence ID" value="MFH8135444.1"/>
    <property type="molecule type" value="Genomic_DNA"/>
</dbReference>